<evidence type="ECO:0000313" key="4">
    <source>
        <dbReference type="Proteomes" id="UP000826656"/>
    </source>
</evidence>
<dbReference type="EMBL" id="JAIVGD010000026">
    <property type="protein sequence ID" value="KAH0741057.1"/>
    <property type="molecule type" value="Genomic_DNA"/>
</dbReference>
<protein>
    <recommendedName>
        <fullName evidence="2">Retrotransposon gag domain-containing protein</fullName>
    </recommendedName>
</protein>
<comment type="caution">
    <text evidence="3">The sequence shown here is derived from an EMBL/GenBank/DDBJ whole genome shotgun (WGS) entry which is preliminary data.</text>
</comment>
<evidence type="ECO:0000256" key="1">
    <source>
        <dbReference type="SAM" id="MobiDB-lite"/>
    </source>
</evidence>
<feature type="compositionally biased region" description="Acidic residues" evidence="1">
    <location>
        <begin position="421"/>
        <end position="434"/>
    </location>
</feature>
<evidence type="ECO:0000313" key="3">
    <source>
        <dbReference type="EMBL" id="KAH0741057.1"/>
    </source>
</evidence>
<feature type="compositionally biased region" description="Polar residues" evidence="1">
    <location>
        <begin position="41"/>
        <end position="52"/>
    </location>
</feature>
<feature type="domain" description="Retrotransposon gag" evidence="2">
    <location>
        <begin position="206"/>
        <end position="302"/>
    </location>
</feature>
<dbReference type="Pfam" id="PF03732">
    <property type="entry name" value="Retrotrans_gag"/>
    <property type="match status" value="1"/>
</dbReference>
<reference evidence="3 4" key="1">
    <citation type="journal article" date="2021" name="bioRxiv">
        <title>Chromosome-scale and haplotype-resolved genome assembly of a tetraploid potato cultivar.</title>
        <authorList>
            <person name="Sun H."/>
            <person name="Jiao W.-B."/>
            <person name="Krause K."/>
            <person name="Campoy J.A."/>
            <person name="Goel M."/>
            <person name="Folz-Donahue K."/>
            <person name="Kukat C."/>
            <person name="Huettel B."/>
            <person name="Schneeberger K."/>
        </authorList>
    </citation>
    <scope>NUCLEOTIDE SEQUENCE [LARGE SCALE GENOMIC DNA]</scope>
    <source>
        <strain evidence="3">SolTubOtavaFocal</strain>
        <tissue evidence="3">Leaves</tissue>
    </source>
</reference>
<dbReference type="PANTHER" id="PTHR35046">
    <property type="entry name" value="ZINC KNUCKLE (CCHC-TYPE) FAMILY PROTEIN"/>
    <property type="match status" value="1"/>
</dbReference>
<feature type="region of interest" description="Disordered" evidence="1">
    <location>
        <begin position="404"/>
        <end position="434"/>
    </location>
</feature>
<feature type="region of interest" description="Disordered" evidence="1">
    <location>
        <begin position="33"/>
        <end position="56"/>
    </location>
</feature>
<evidence type="ECO:0000259" key="2">
    <source>
        <dbReference type="Pfam" id="PF03732"/>
    </source>
</evidence>
<feature type="compositionally biased region" description="Basic and acidic residues" evidence="1">
    <location>
        <begin position="147"/>
        <end position="160"/>
    </location>
</feature>
<feature type="region of interest" description="Disordered" evidence="1">
    <location>
        <begin position="131"/>
        <end position="160"/>
    </location>
</feature>
<keyword evidence="4" id="KW-1185">Reference proteome</keyword>
<dbReference type="InterPro" id="IPR005162">
    <property type="entry name" value="Retrotrans_gag_dom"/>
</dbReference>
<proteinExistence type="predicted"/>
<organism evidence="3 4">
    <name type="scientific">Solanum tuberosum</name>
    <name type="common">Potato</name>
    <dbReference type="NCBI Taxonomy" id="4113"/>
    <lineage>
        <taxon>Eukaryota</taxon>
        <taxon>Viridiplantae</taxon>
        <taxon>Streptophyta</taxon>
        <taxon>Embryophyta</taxon>
        <taxon>Tracheophyta</taxon>
        <taxon>Spermatophyta</taxon>
        <taxon>Magnoliopsida</taxon>
        <taxon>eudicotyledons</taxon>
        <taxon>Gunneridae</taxon>
        <taxon>Pentapetalae</taxon>
        <taxon>asterids</taxon>
        <taxon>lamiids</taxon>
        <taxon>Solanales</taxon>
        <taxon>Solanaceae</taxon>
        <taxon>Solanoideae</taxon>
        <taxon>Solaneae</taxon>
        <taxon>Solanum</taxon>
    </lineage>
</organism>
<feature type="compositionally biased region" description="Polar residues" evidence="1">
    <location>
        <begin position="337"/>
        <end position="346"/>
    </location>
</feature>
<dbReference type="CDD" id="cd00303">
    <property type="entry name" value="retropepsin_like"/>
    <property type="match status" value="1"/>
</dbReference>
<dbReference type="Proteomes" id="UP000826656">
    <property type="component" value="Unassembled WGS sequence"/>
</dbReference>
<dbReference type="PANTHER" id="PTHR35046:SF9">
    <property type="entry name" value="RNA-DIRECTED DNA POLYMERASE"/>
    <property type="match status" value="1"/>
</dbReference>
<feature type="region of interest" description="Disordered" evidence="1">
    <location>
        <begin position="329"/>
        <end position="374"/>
    </location>
</feature>
<gene>
    <name evidence="3" type="ORF">KY290_034100</name>
</gene>
<accession>A0ABQ7U2B5</accession>
<sequence>MEMMLQQLLEDMRNMKGKLEEVDRRVRTQEIAKQPLEIFNPSGQNDEGSSKTPLDATPSHLIVQDTLSPNVTLPTKAHNQMTLPKGGGQQANLPPQVIRPQMRAQHNLEEHDSFDGDNYGYEIDDQAQQERLGGRGRRGGNGGWHPVDGREYNRRNDDEDRGFNNIKVTLPFFKGSSDPNEYLYWIVKLERQYNLNNVSDVKKMNYAISHLEGFASTWWEKIEKDALVNRNFVTNWNDMKIRMRERFVGQNYEQDTLKKYYNLQQGSKSVEGYYEELEHTRLRANVNDGEMNLVARFISGLNKEIRQPLDLHRLPTLYEAYQMALKVEGHQKENKSRVQSSSSSWAKNKEVWKSSPNWDNSKGAKQDFKSNFDKTKPKMDYKDLGYEHKANKCPNRRTIIALNDDGYQTEDESKDDHREDDSSDEFMGEGDGEEINDDGKLVLVVRRSMSALVREDLDQRENFGSCANVASVSMVEQLKLPTRRHPKPYRLQWLNECGELKVTKKVLIKFKIGSYHDEVLCDIVPMQACHLLLGRPWEYDVGWERNIEKWES</sequence>
<name>A0ABQ7U2B5_SOLTU</name>
<feature type="compositionally biased region" description="Basic and acidic residues" evidence="1">
    <location>
        <begin position="362"/>
        <end position="374"/>
    </location>
</feature>